<feature type="domain" description="AAA" evidence="19">
    <location>
        <begin position="558"/>
        <end position="706"/>
    </location>
</feature>
<dbReference type="EC" id="2.7.10.2" evidence="4"/>
<dbReference type="RefSeq" id="WP_407348917.1">
    <property type="nucleotide sequence ID" value="NZ_CP136864.1"/>
</dbReference>
<name>A0ABZ0I437_9GAMM</name>
<keyword evidence="22" id="KW-1185">Reference proteome</keyword>
<dbReference type="PANTHER" id="PTHR32309:SF13">
    <property type="entry name" value="FERRIC ENTEROBACTIN TRANSPORT PROTEIN FEPE"/>
    <property type="match status" value="1"/>
</dbReference>
<dbReference type="Gene3D" id="3.40.50.300">
    <property type="entry name" value="P-loop containing nucleotide triphosphate hydrolases"/>
    <property type="match status" value="1"/>
</dbReference>
<comment type="similarity">
    <text evidence="3">Belongs to the etk/wzc family.</text>
</comment>
<evidence type="ECO:0000256" key="5">
    <source>
        <dbReference type="ARBA" id="ARBA00022475"/>
    </source>
</evidence>
<proteinExistence type="inferred from homology"/>
<dbReference type="CDD" id="cd05387">
    <property type="entry name" value="BY-kinase"/>
    <property type="match status" value="1"/>
</dbReference>
<evidence type="ECO:0000256" key="9">
    <source>
        <dbReference type="ARBA" id="ARBA00022741"/>
    </source>
</evidence>
<evidence type="ECO:0000259" key="20">
    <source>
        <dbReference type="Pfam" id="PF13807"/>
    </source>
</evidence>
<keyword evidence="11" id="KW-0067">ATP-binding</keyword>
<comment type="catalytic activity">
    <reaction evidence="15">
        <text>L-tyrosyl-[protein] + ATP = O-phospho-L-tyrosyl-[protein] + ADP + H(+)</text>
        <dbReference type="Rhea" id="RHEA:10596"/>
        <dbReference type="Rhea" id="RHEA-COMP:10136"/>
        <dbReference type="Rhea" id="RHEA-COMP:20101"/>
        <dbReference type="ChEBI" id="CHEBI:15378"/>
        <dbReference type="ChEBI" id="CHEBI:30616"/>
        <dbReference type="ChEBI" id="CHEBI:46858"/>
        <dbReference type="ChEBI" id="CHEBI:61978"/>
        <dbReference type="ChEBI" id="CHEBI:456216"/>
        <dbReference type="EC" id="2.7.10.2"/>
    </reaction>
</comment>
<keyword evidence="9" id="KW-0547">Nucleotide-binding</keyword>
<dbReference type="InterPro" id="IPR032807">
    <property type="entry name" value="GNVR"/>
</dbReference>
<evidence type="ECO:0000313" key="21">
    <source>
        <dbReference type="EMBL" id="WOJ94282.1"/>
    </source>
</evidence>
<evidence type="ECO:0000256" key="11">
    <source>
        <dbReference type="ARBA" id="ARBA00022840"/>
    </source>
</evidence>
<keyword evidence="6" id="KW-0997">Cell inner membrane</keyword>
<dbReference type="Proteomes" id="UP001626537">
    <property type="component" value="Chromosome"/>
</dbReference>
<dbReference type="InterPro" id="IPR050445">
    <property type="entry name" value="Bact_polysacc_biosynth/exp"/>
</dbReference>
<dbReference type="InterPro" id="IPR005702">
    <property type="entry name" value="Wzc-like_C"/>
</dbReference>
<reference evidence="21 22" key="1">
    <citation type="submission" date="2023-10" db="EMBL/GenBank/DDBJ databases">
        <title>Two novel species belonging to the OM43/NOR5 clade.</title>
        <authorList>
            <person name="Park M."/>
        </authorList>
    </citation>
    <scope>NUCLEOTIDE SEQUENCE [LARGE SCALE GENOMIC DNA]</scope>
    <source>
        <strain evidence="21 22">IMCC43200</strain>
    </source>
</reference>
<feature type="coiled-coil region" evidence="16">
    <location>
        <begin position="385"/>
        <end position="429"/>
    </location>
</feature>
<evidence type="ECO:0000256" key="10">
    <source>
        <dbReference type="ARBA" id="ARBA00022777"/>
    </source>
</evidence>
<comment type="subcellular location">
    <subcellularLocation>
        <location evidence="1">Cell inner membrane</location>
        <topology evidence="1">Multi-pass membrane protein</topology>
    </subcellularLocation>
</comment>
<protein>
    <recommendedName>
        <fullName evidence="4">non-specific protein-tyrosine kinase</fullName>
        <ecNumber evidence="4">2.7.10.2</ecNumber>
    </recommendedName>
</protein>
<evidence type="ECO:0000259" key="18">
    <source>
        <dbReference type="Pfam" id="PF02706"/>
    </source>
</evidence>
<evidence type="ECO:0000256" key="14">
    <source>
        <dbReference type="ARBA" id="ARBA00023137"/>
    </source>
</evidence>
<evidence type="ECO:0000256" key="3">
    <source>
        <dbReference type="ARBA" id="ARBA00008883"/>
    </source>
</evidence>
<evidence type="ECO:0000256" key="12">
    <source>
        <dbReference type="ARBA" id="ARBA00022989"/>
    </source>
</evidence>
<dbReference type="EMBL" id="CP136864">
    <property type="protein sequence ID" value="WOJ94282.1"/>
    <property type="molecule type" value="Genomic_DNA"/>
</dbReference>
<keyword evidence="13 17" id="KW-0472">Membrane</keyword>
<evidence type="ECO:0000313" key="22">
    <source>
        <dbReference type="Proteomes" id="UP001626537"/>
    </source>
</evidence>
<dbReference type="InterPro" id="IPR025669">
    <property type="entry name" value="AAA_dom"/>
</dbReference>
<keyword evidence="12 17" id="KW-1133">Transmembrane helix</keyword>
<feature type="domain" description="Tyrosine-protein kinase G-rich" evidence="20">
    <location>
        <begin position="418"/>
        <end position="489"/>
    </location>
</feature>
<sequence length="762" mass="83973">MNSLQPTGRRSMHEFSDMPEADDDVIDIGRLVRVLLAYKWRILGFALALSLLATLFTLTRVPMYRATASTMLESQQANLVGVEDVYAVQASHMYLINTQFDILKSRELAERVVRRLNLHKHPVYAPKELAPDDAAKAGPTAKAWWRYALEAVAPWLFKDEVPKVELTEAEKTEKRIQGVANQVAGAVSVSPVEFSMVANISFESSNAVLAARVANAIAEEFIEADMEARLTGTVRATDWLSERLDELKSNLRRSEEALQDFRDLEGLVSVGGVTSLGNGDLSSLNQRLQEANKARIEAQNIINEVRRLGSQDVEDLMTLQAVLNHPLVKDLKREQAAAQRAAAELAKRYGAKHPKMIAAQTDLDAANVNLSVEVRKVVSGIEREYAVAQNNERELQSTLEASKTEVQEFNRKEFELQELQREVETNRELYDVFFTRIKSVSQTGGFEKPHARIVDPAVVPGAPFKPNVQRSAILALILGVMLGSGVAILLTSLDNTIKTPDDLQDKLGLPMLGSVPLMDTSKAGDFEQFWDRPNGPFAESFRTIRTGVVLSNLDNPSKIIVVTSSVPGEGKSTTALNLAAALGQMENTLLIGADLRRPSIAMRCGLKPNHPGLSHYVSATRSIEECIERVDAMGISVMPAGVIPTNPLEMLSSERFSMALRALSKKYDRIVIDSAPVLLVSDARILASYADSVIYVVRADSTSATQVKKGVQSIIASNEPLTGVVLNQFDAEKAEKYYYGQSHYKQYGDYYKSHEPEDTATA</sequence>
<comment type="similarity">
    <text evidence="2">Belongs to the CpsD/CapB family.</text>
</comment>
<evidence type="ECO:0000256" key="2">
    <source>
        <dbReference type="ARBA" id="ARBA00007316"/>
    </source>
</evidence>
<dbReference type="Pfam" id="PF02706">
    <property type="entry name" value="Wzz"/>
    <property type="match status" value="1"/>
</dbReference>
<evidence type="ECO:0000259" key="19">
    <source>
        <dbReference type="Pfam" id="PF13614"/>
    </source>
</evidence>
<evidence type="ECO:0000256" key="13">
    <source>
        <dbReference type="ARBA" id="ARBA00023136"/>
    </source>
</evidence>
<keyword evidence="8 17" id="KW-0812">Transmembrane</keyword>
<keyword evidence="5" id="KW-1003">Cell membrane</keyword>
<feature type="coiled-coil region" evidence="16">
    <location>
        <begin position="237"/>
        <end position="348"/>
    </location>
</feature>
<keyword evidence="14" id="KW-0829">Tyrosine-protein kinase</keyword>
<dbReference type="PANTHER" id="PTHR32309">
    <property type="entry name" value="TYROSINE-PROTEIN KINASE"/>
    <property type="match status" value="1"/>
</dbReference>
<dbReference type="GO" id="GO:0004715">
    <property type="term" value="F:non-membrane spanning protein tyrosine kinase activity"/>
    <property type="evidence" value="ECO:0007669"/>
    <property type="project" value="UniProtKB-EC"/>
</dbReference>
<dbReference type="InterPro" id="IPR027417">
    <property type="entry name" value="P-loop_NTPase"/>
</dbReference>
<accession>A0ABZ0I437</accession>
<dbReference type="Pfam" id="PF13807">
    <property type="entry name" value="GNVR"/>
    <property type="match status" value="1"/>
</dbReference>
<feature type="transmembrane region" description="Helical" evidence="17">
    <location>
        <begin position="40"/>
        <end position="58"/>
    </location>
</feature>
<evidence type="ECO:0000256" key="7">
    <source>
        <dbReference type="ARBA" id="ARBA00022679"/>
    </source>
</evidence>
<gene>
    <name evidence="21" type="ORF">R0135_03745</name>
</gene>
<feature type="domain" description="Polysaccharide chain length determinant N-terminal" evidence="18">
    <location>
        <begin position="26"/>
        <end position="115"/>
    </location>
</feature>
<keyword evidence="16" id="KW-0175">Coiled coil</keyword>
<dbReference type="Pfam" id="PF13614">
    <property type="entry name" value="AAA_31"/>
    <property type="match status" value="1"/>
</dbReference>
<keyword evidence="10" id="KW-0418">Kinase</keyword>
<dbReference type="NCBIfam" id="TIGR01007">
    <property type="entry name" value="eps_fam"/>
    <property type="match status" value="1"/>
</dbReference>
<dbReference type="SUPFAM" id="SSF52540">
    <property type="entry name" value="P-loop containing nucleoside triphosphate hydrolases"/>
    <property type="match status" value="1"/>
</dbReference>
<evidence type="ECO:0000256" key="16">
    <source>
        <dbReference type="SAM" id="Coils"/>
    </source>
</evidence>
<evidence type="ECO:0000256" key="17">
    <source>
        <dbReference type="SAM" id="Phobius"/>
    </source>
</evidence>
<organism evidence="21 22">
    <name type="scientific">Congregibacter variabilis</name>
    <dbReference type="NCBI Taxonomy" id="3081200"/>
    <lineage>
        <taxon>Bacteria</taxon>
        <taxon>Pseudomonadati</taxon>
        <taxon>Pseudomonadota</taxon>
        <taxon>Gammaproteobacteria</taxon>
        <taxon>Cellvibrionales</taxon>
        <taxon>Halieaceae</taxon>
        <taxon>Congregibacter</taxon>
    </lineage>
</organism>
<dbReference type="InterPro" id="IPR003856">
    <property type="entry name" value="LPS_length_determ_N"/>
</dbReference>
<evidence type="ECO:0000256" key="1">
    <source>
        <dbReference type="ARBA" id="ARBA00004429"/>
    </source>
</evidence>
<evidence type="ECO:0000256" key="15">
    <source>
        <dbReference type="ARBA" id="ARBA00051245"/>
    </source>
</evidence>
<evidence type="ECO:0000256" key="6">
    <source>
        <dbReference type="ARBA" id="ARBA00022519"/>
    </source>
</evidence>
<evidence type="ECO:0000256" key="4">
    <source>
        <dbReference type="ARBA" id="ARBA00011903"/>
    </source>
</evidence>
<keyword evidence="7 21" id="KW-0808">Transferase</keyword>
<evidence type="ECO:0000256" key="8">
    <source>
        <dbReference type="ARBA" id="ARBA00022692"/>
    </source>
</evidence>